<dbReference type="RefSeq" id="WP_103084070.1">
    <property type="nucleotide sequence ID" value="NZ_MNLH01000001.1"/>
</dbReference>
<gene>
    <name evidence="4" type="ORF">BFS05_00170</name>
</gene>
<feature type="transmembrane region" description="Helical" evidence="2">
    <location>
        <begin position="167"/>
        <end position="188"/>
    </location>
</feature>
<dbReference type="EMBL" id="MNLH01000001">
    <property type="protein sequence ID" value="PNS43690.1"/>
    <property type="molecule type" value="Genomic_DNA"/>
</dbReference>
<dbReference type="OrthoDB" id="5363296at2"/>
<feature type="region of interest" description="Disordered" evidence="1">
    <location>
        <begin position="582"/>
        <end position="630"/>
    </location>
</feature>
<evidence type="ECO:0000259" key="3">
    <source>
        <dbReference type="Pfam" id="PF00884"/>
    </source>
</evidence>
<protein>
    <submittedName>
        <fullName evidence="4">Arylsulfatase</fullName>
    </submittedName>
</protein>
<evidence type="ECO:0000313" key="4">
    <source>
        <dbReference type="EMBL" id="PNS43690.1"/>
    </source>
</evidence>
<dbReference type="AlphaFoldDB" id="A0A2K1SVX6"/>
<dbReference type="Proteomes" id="UP000236146">
    <property type="component" value="Unassembled WGS sequence"/>
</dbReference>
<evidence type="ECO:0000313" key="5">
    <source>
        <dbReference type="Proteomes" id="UP000236146"/>
    </source>
</evidence>
<keyword evidence="2" id="KW-1133">Transmembrane helix</keyword>
<proteinExistence type="predicted"/>
<keyword evidence="2" id="KW-0812">Transmembrane</keyword>
<dbReference type="CDD" id="cd16015">
    <property type="entry name" value="LTA_synthase"/>
    <property type="match status" value="1"/>
</dbReference>
<reference evidence="4 5" key="1">
    <citation type="submission" date="2016-10" db="EMBL/GenBank/DDBJ databases">
        <authorList>
            <person name="Varghese N."/>
        </authorList>
    </citation>
    <scope>NUCLEOTIDE SEQUENCE [LARGE SCALE GENOMIC DNA]</scope>
    <source>
        <strain evidence="4 5">KA00225</strain>
    </source>
</reference>
<feature type="compositionally biased region" description="Basic and acidic residues" evidence="1">
    <location>
        <begin position="582"/>
        <end position="628"/>
    </location>
</feature>
<dbReference type="InterPro" id="IPR017850">
    <property type="entry name" value="Alkaline_phosphatase_core_sf"/>
</dbReference>
<accession>A0A2K1SVX6</accession>
<feature type="transmembrane region" description="Helical" evidence="2">
    <location>
        <begin position="112"/>
        <end position="132"/>
    </location>
</feature>
<feature type="transmembrane region" description="Helical" evidence="2">
    <location>
        <begin position="39"/>
        <end position="58"/>
    </location>
</feature>
<feature type="transmembrane region" description="Helical" evidence="2">
    <location>
        <begin position="209"/>
        <end position="230"/>
    </location>
</feature>
<comment type="caution">
    <text evidence="4">The sequence shown here is derived from an EMBL/GenBank/DDBJ whole genome shotgun (WGS) entry which is preliminary data.</text>
</comment>
<dbReference type="SUPFAM" id="SSF53649">
    <property type="entry name" value="Alkaline phosphatase-like"/>
    <property type="match status" value="1"/>
</dbReference>
<dbReference type="Pfam" id="PF00884">
    <property type="entry name" value="Sulfatase"/>
    <property type="match status" value="1"/>
</dbReference>
<dbReference type="Gene3D" id="3.40.720.10">
    <property type="entry name" value="Alkaline Phosphatase, subunit A"/>
    <property type="match status" value="1"/>
</dbReference>
<feature type="domain" description="Sulfatase N-terminal" evidence="3">
    <location>
        <begin position="308"/>
        <end position="586"/>
    </location>
</feature>
<organism evidence="4 5">
    <name type="scientific">Gardnerella vaginalis</name>
    <dbReference type="NCBI Taxonomy" id="2702"/>
    <lineage>
        <taxon>Bacteria</taxon>
        <taxon>Bacillati</taxon>
        <taxon>Actinomycetota</taxon>
        <taxon>Actinomycetes</taxon>
        <taxon>Bifidobacteriales</taxon>
        <taxon>Bifidobacteriaceae</taxon>
        <taxon>Gardnerella</taxon>
    </lineage>
</organism>
<evidence type="ECO:0000256" key="2">
    <source>
        <dbReference type="SAM" id="Phobius"/>
    </source>
</evidence>
<name>A0A2K1SVX6_GARVA</name>
<keyword evidence="2" id="KW-0472">Membrane</keyword>
<evidence type="ECO:0000256" key="1">
    <source>
        <dbReference type="SAM" id="MobiDB-lite"/>
    </source>
</evidence>
<dbReference type="InterPro" id="IPR000917">
    <property type="entry name" value="Sulfatase_N"/>
</dbReference>
<feature type="transmembrane region" description="Helical" evidence="2">
    <location>
        <begin position="87"/>
        <end position="105"/>
    </location>
</feature>
<sequence>MDKTTVESLKSEKKEGEIKNFFKRLQAILGKCRITIPRWLYIVFFIINDIAIIVILHTGVQTGNREQVCTSLRQNLSRMIKGIWKDLNFIFILNMLIVAAIYALLLFITNRFWITSMILLSVSMVIATVEYMKIFVRNEAILPADLNFLQSDTGNISTFLPYNAHRVISYAVIGIIFFILLFISLNFIDKNHGKVVWFKRKSLRYGVRGGIFAFIFLIFALYVAFVGTVGSAANSFNKFMGDFPVMWDSAYDAQTNGPLVAFFRQVNTKVMQKPANYSEATMKEVVARYEKQANKLNDSRKNKINNSTVIMILSESFANPERVPGISFNKKVIPFIDDLKKNTDSGLMLSSGYGGGTANLEYMSITGLSMVNFDPSLTSPYQQLVPNTSWTPTINRYWNNGKDSLAFHPFEPSMYLRAKNYKRFGFTKFYSLREPDVIAYQNHIDSTPYVSDESAYDSVLDSIKLKKTPEFIQLVTMQNHMPYNNWYKDNDFKVSSTDSKKPLGVEESSIIQTYAKGANYTDKATEKFLKSLDELDKPVTVLFYGDHLPGAYSTASANKNNSLVLHLTDYFIWSNKASREELKSEEKTAKKSEEKTAEKTSEKSSEKSSNKSDEKTTEKTAKKSEEKTVANTAAKTNQYSSPNFFISQIASHMNAKVSPYVAFLTKLHEHISAMEPPVVNSVQTWYRIPAGQSIYLDNSGKPMAYSDMDKETKQLLEDYRLIQYDITAGKNYVRNTDFFKMP</sequence>